<dbReference type="AlphaFoldDB" id="W7LFU1"/>
<dbReference type="EMBL" id="DS022243">
    <property type="protein sequence ID" value="EWG38303.1"/>
    <property type="molecule type" value="Genomic_DNA"/>
</dbReference>
<dbReference type="eggNOG" id="ENOG502T56C">
    <property type="taxonomic scope" value="Eukaryota"/>
</dbReference>
<dbReference type="VEuPathDB" id="FungiDB:FVEG_01561"/>
<reference evidence="2 3" key="1">
    <citation type="journal article" date="2010" name="Nature">
        <title>Comparative genomics reveals mobile pathogenicity chromosomes in Fusarium.</title>
        <authorList>
            <person name="Ma L.J."/>
            <person name="van der Does H.C."/>
            <person name="Borkovich K.A."/>
            <person name="Coleman J.J."/>
            <person name="Daboussi M.J."/>
            <person name="Di Pietro A."/>
            <person name="Dufresne M."/>
            <person name="Freitag M."/>
            <person name="Grabherr M."/>
            <person name="Henrissat B."/>
            <person name="Houterman P.M."/>
            <person name="Kang S."/>
            <person name="Shim W.B."/>
            <person name="Woloshuk C."/>
            <person name="Xie X."/>
            <person name="Xu J.R."/>
            <person name="Antoniw J."/>
            <person name="Baker S.E."/>
            <person name="Bluhm B.H."/>
            <person name="Breakspear A."/>
            <person name="Brown D.W."/>
            <person name="Butchko R.A."/>
            <person name="Chapman S."/>
            <person name="Coulson R."/>
            <person name="Coutinho P.M."/>
            <person name="Danchin E.G."/>
            <person name="Diener A."/>
            <person name="Gale L.R."/>
            <person name="Gardiner D.M."/>
            <person name="Goff S."/>
            <person name="Hammond-Kosack K.E."/>
            <person name="Hilburn K."/>
            <person name="Hua-Van A."/>
            <person name="Jonkers W."/>
            <person name="Kazan K."/>
            <person name="Kodira C.D."/>
            <person name="Koehrsen M."/>
            <person name="Kumar L."/>
            <person name="Lee Y.H."/>
            <person name="Li L."/>
            <person name="Manners J.M."/>
            <person name="Miranda-Saavedra D."/>
            <person name="Mukherjee M."/>
            <person name="Park G."/>
            <person name="Park J."/>
            <person name="Park S.Y."/>
            <person name="Proctor R.H."/>
            <person name="Regev A."/>
            <person name="Ruiz-Roldan M.C."/>
            <person name="Sain D."/>
            <person name="Sakthikumar S."/>
            <person name="Sykes S."/>
            <person name="Schwartz D.C."/>
            <person name="Turgeon B.G."/>
            <person name="Wapinski I."/>
            <person name="Yoder O."/>
            <person name="Young S."/>
            <person name="Zeng Q."/>
            <person name="Zhou S."/>
            <person name="Galagan J."/>
            <person name="Cuomo C.A."/>
            <person name="Kistler H.C."/>
            <person name="Rep M."/>
        </authorList>
    </citation>
    <scope>NUCLEOTIDE SEQUENCE [LARGE SCALE GENOMIC DNA]</scope>
    <source>
        <strain evidence="3">M3125 / FGSC 7600</strain>
    </source>
</reference>
<dbReference type="EMBL" id="CM000583">
    <property type="protein sequence ID" value="EWG38303.1"/>
    <property type="molecule type" value="Genomic_DNA"/>
</dbReference>
<name>W7LFU1_GIBM7</name>
<dbReference type="HOGENOM" id="CLU_586655_0_0_1"/>
<proteinExistence type="predicted"/>
<gene>
    <name evidence="2" type="ORF">FVEG_01561</name>
</gene>
<accession>W7LFU1</accession>
<evidence type="ECO:0000313" key="2">
    <source>
        <dbReference type="EMBL" id="EWG38303.1"/>
    </source>
</evidence>
<protein>
    <submittedName>
        <fullName evidence="2">Uncharacterized protein</fullName>
    </submittedName>
</protein>
<evidence type="ECO:0000256" key="1">
    <source>
        <dbReference type="SAM" id="Coils"/>
    </source>
</evidence>
<keyword evidence="1" id="KW-0175">Coiled coil</keyword>
<dbReference type="Proteomes" id="UP000009096">
    <property type="component" value="Chromosome 6"/>
</dbReference>
<evidence type="ECO:0000313" key="3">
    <source>
        <dbReference type="Proteomes" id="UP000009096"/>
    </source>
</evidence>
<organism evidence="2 3">
    <name type="scientific">Gibberella moniliformis (strain M3125 / FGSC 7600)</name>
    <name type="common">Maize ear and stalk rot fungus</name>
    <name type="synonym">Fusarium verticillioides</name>
    <dbReference type="NCBI Taxonomy" id="334819"/>
    <lineage>
        <taxon>Eukaryota</taxon>
        <taxon>Fungi</taxon>
        <taxon>Dikarya</taxon>
        <taxon>Ascomycota</taxon>
        <taxon>Pezizomycotina</taxon>
        <taxon>Sordariomycetes</taxon>
        <taxon>Hypocreomycetidae</taxon>
        <taxon>Hypocreales</taxon>
        <taxon>Nectriaceae</taxon>
        <taxon>Fusarium</taxon>
        <taxon>Fusarium fujikuroi species complex</taxon>
    </lineage>
</organism>
<sequence length="466" mass="51282">MSYEKGYHVRALVGFFGYDFKVSATIPLDQSGLTVAATYEGTVDLSFAKFNNTTVSIITVKEESATVYGAKADLTLFMKSGFHIDLKYQRGRELYSATGSYRGTDTILGLSNPTVTLTYDNKTGLMSINKWPTYQDLKDRLSTVAFAEGLKEASGREMTCEKIVQLIFKEIITTQYDMEFKGASVSDTHLLLNFSGTWDVKIVLEPPVTIAKIPLPEISIQVSKKLSLDQLGAAIVKMLVDNISSIALQLLQQPQKLATFFGALVVKEYVQQTITALICRRVDRPNVRERADQLIEENNRDVRSNRQRIDEEVGRSSASSSIEVVGGSLATADGLLDGLITLFGLMGSLVGVYSVMAPGKADELKKKAAEAKQQKEKAEAKVAELKERLVQGLSLDPQVPISTSFKHDETIMLDWSKVPLKFQADATPLSWDIIFSPRDDINNPDAIMMSTASASRTFTTPPTSIS</sequence>
<dbReference type="KEGG" id="fvr:FVEG_01561"/>
<feature type="coiled-coil region" evidence="1">
    <location>
        <begin position="361"/>
        <end position="395"/>
    </location>
</feature>
<dbReference type="RefSeq" id="XP_018744494.1">
    <property type="nucleotide sequence ID" value="XM_018888563.1"/>
</dbReference>
<keyword evidence="3" id="KW-1185">Reference proteome</keyword>
<dbReference type="GeneID" id="30059842"/>